<name>A0A6N6J9S3_9RHOB</name>
<evidence type="ECO:0000256" key="1">
    <source>
        <dbReference type="SAM" id="SignalP"/>
    </source>
</evidence>
<reference evidence="2 3" key="1">
    <citation type="submission" date="2019-12" db="EMBL/GenBank/DDBJ databases">
        <title>Litoreibacter badius sp. nov., a novel bacteriochlorophyll a-containing bacterium in the genus Litoreibacter.</title>
        <authorList>
            <person name="Kanamuro M."/>
            <person name="Takabe Y."/>
            <person name="Mori K."/>
            <person name="Takaichi S."/>
            <person name="Hanada S."/>
        </authorList>
    </citation>
    <scope>NUCLEOTIDE SEQUENCE [LARGE SCALE GENOMIC DNA]</scope>
    <source>
        <strain evidence="2 3">K6</strain>
    </source>
</reference>
<proteinExistence type="predicted"/>
<sequence>MLDRSTRKIHSIKSPLTLLFLLIATVQPATPSGDPLIIFNDFIADYVSFAKTPISEIIERRARQYTDIDTASLTAELALRAVDRKAETPMENVSCSGFRVVTYDDWYAEVITANAIPEDKIGRVPLAFRWDTWIADVAVRSDLSPGLPSQGLKSADVTVAILGAHTDLKKLFGEDQDRFLDQRLADIFQIPRMNYRSFYEHNLAELSVSMQGMTQCDGFHIFKMRLE</sequence>
<keyword evidence="3" id="KW-1185">Reference proteome</keyword>
<gene>
    <name evidence="2" type="ORF">KIN_00750</name>
</gene>
<protein>
    <submittedName>
        <fullName evidence="2">Uncharacterized protein</fullName>
    </submittedName>
</protein>
<evidence type="ECO:0000313" key="2">
    <source>
        <dbReference type="EMBL" id="GFE63001.1"/>
    </source>
</evidence>
<organism evidence="2 3">
    <name type="scientific">Litoreibacter roseus</name>
    <dbReference type="NCBI Taxonomy" id="2601869"/>
    <lineage>
        <taxon>Bacteria</taxon>
        <taxon>Pseudomonadati</taxon>
        <taxon>Pseudomonadota</taxon>
        <taxon>Alphaproteobacteria</taxon>
        <taxon>Rhodobacterales</taxon>
        <taxon>Roseobacteraceae</taxon>
        <taxon>Litoreibacter</taxon>
    </lineage>
</organism>
<dbReference type="AlphaFoldDB" id="A0A6N6J9S3"/>
<feature type="signal peptide" evidence="1">
    <location>
        <begin position="1"/>
        <end position="29"/>
    </location>
</feature>
<accession>A0A6N6J9S3</accession>
<dbReference type="Proteomes" id="UP000436822">
    <property type="component" value="Unassembled WGS sequence"/>
</dbReference>
<feature type="chain" id="PRO_5026954676" evidence="1">
    <location>
        <begin position="30"/>
        <end position="227"/>
    </location>
</feature>
<evidence type="ECO:0000313" key="3">
    <source>
        <dbReference type="Proteomes" id="UP000436822"/>
    </source>
</evidence>
<dbReference type="RefSeq" id="WP_159803992.1">
    <property type="nucleotide sequence ID" value="NZ_BLJE01000001.1"/>
</dbReference>
<keyword evidence="1" id="KW-0732">Signal</keyword>
<comment type="caution">
    <text evidence="2">The sequence shown here is derived from an EMBL/GenBank/DDBJ whole genome shotgun (WGS) entry which is preliminary data.</text>
</comment>
<dbReference type="EMBL" id="BLJE01000001">
    <property type="protein sequence ID" value="GFE63001.1"/>
    <property type="molecule type" value="Genomic_DNA"/>
</dbReference>